<dbReference type="PROSITE" id="PS51379">
    <property type="entry name" value="4FE4S_FER_2"/>
    <property type="match status" value="2"/>
</dbReference>
<dbReference type="EMBL" id="JJRY01000002">
    <property type="protein sequence ID" value="KEF39782.1"/>
    <property type="molecule type" value="Genomic_DNA"/>
</dbReference>
<evidence type="ECO:0000259" key="8">
    <source>
        <dbReference type="PROSITE" id="PS51379"/>
    </source>
</evidence>
<proteinExistence type="predicted"/>
<evidence type="ECO:0000256" key="6">
    <source>
        <dbReference type="ARBA" id="ARBA00023136"/>
    </source>
</evidence>
<dbReference type="Gene3D" id="3.30.70.20">
    <property type="match status" value="1"/>
</dbReference>
<keyword evidence="6 7" id="KW-0472">Membrane</keyword>
<feature type="transmembrane region" description="Helical" evidence="7">
    <location>
        <begin position="83"/>
        <end position="102"/>
    </location>
</feature>
<dbReference type="Pfam" id="PF13237">
    <property type="entry name" value="Fer4_10"/>
    <property type="match status" value="1"/>
</dbReference>
<comment type="subcellular location">
    <subcellularLocation>
        <location evidence="1">Cell membrane</location>
    </subcellularLocation>
</comment>
<dbReference type="InterPro" id="IPR017900">
    <property type="entry name" value="4Fe4S_Fe_S_CS"/>
</dbReference>
<dbReference type="AlphaFoldDB" id="A0A072NRC1"/>
<dbReference type="SUPFAM" id="SSF54862">
    <property type="entry name" value="4Fe-4S ferredoxins"/>
    <property type="match status" value="1"/>
</dbReference>
<keyword evidence="3" id="KW-0479">Metal-binding</keyword>
<name>A0A072NRC1_SCHAZ</name>
<feature type="domain" description="4Fe-4S ferredoxin-type" evidence="8">
    <location>
        <begin position="262"/>
        <end position="288"/>
    </location>
</feature>
<accession>A0A072NRC1</accession>
<keyword evidence="7" id="KW-0812">Transmembrane</keyword>
<sequence length="339" mass="38634">MLNTSTLKRKIKRKPIQWTRHSVQIAFSLFLLFVGWQFYQFYVHFETLGATPYVEKPPAVEGFLPIGSLVALKVWITTGEFDFIHPAGLILFTFFILSGFLFRKAFCGWLCPVGTVSEFLGIFGRKIIKKKINPPKWLRWILYSIKYLLLVVFLKVIIFDMSIPASKDFLNSPYNKVADVKMMLFFLDLSAVAIKVLLVLTLLGIFIQNFWCRYLCPYGAMIGLGSLFRITKIKRNESTCIDCNQCTRVCPQGINVAKLKAVTTPECTSCFSCIEACPVKDTLNMTVAGKKVNKWAVPTSFLVLFTIVIIVAKATGYWDSTITYEEFQELIPIVNYLSH</sequence>
<dbReference type="GO" id="GO:0005886">
    <property type="term" value="C:plasma membrane"/>
    <property type="evidence" value="ECO:0007669"/>
    <property type="project" value="UniProtKB-SubCell"/>
</dbReference>
<dbReference type="InterPro" id="IPR052378">
    <property type="entry name" value="NosR_regulator"/>
</dbReference>
<keyword evidence="5" id="KW-0411">Iron-sulfur</keyword>
<dbReference type="OrthoDB" id="9806398at2"/>
<dbReference type="PATRIC" id="fig|1348973.3.peg.775"/>
<comment type="caution">
    <text evidence="9">The sequence shown here is derived from an EMBL/GenBank/DDBJ whole genome shotgun (WGS) entry which is preliminary data.</text>
</comment>
<feature type="domain" description="4Fe-4S ferredoxin-type" evidence="8">
    <location>
        <begin position="231"/>
        <end position="260"/>
    </location>
</feature>
<evidence type="ECO:0000313" key="9">
    <source>
        <dbReference type="EMBL" id="KEF39782.1"/>
    </source>
</evidence>
<protein>
    <submittedName>
        <fullName evidence="9">4Fe-4S binding domain/4Fe-4S dicluster domain</fullName>
    </submittedName>
</protein>
<reference evidence="9 10" key="1">
    <citation type="submission" date="2014-04" db="EMBL/GenBank/DDBJ databases">
        <title>Draft genome sequence of Bacillus azotoformans MEV2011, a (co-) denitrifying strain unable to grow in the presence of oxygen.</title>
        <authorList>
            <person name="Nielsen M."/>
            <person name="Schreiber L."/>
            <person name="Finster K."/>
            <person name="Schramm A."/>
        </authorList>
    </citation>
    <scope>NUCLEOTIDE SEQUENCE [LARGE SCALE GENOMIC DNA]</scope>
    <source>
        <strain evidence="9 10">MEV2011</strain>
    </source>
</reference>
<organism evidence="9 10">
    <name type="scientific">Schinkia azotoformans MEV2011</name>
    <dbReference type="NCBI Taxonomy" id="1348973"/>
    <lineage>
        <taxon>Bacteria</taxon>
        <taxon>Bacillati</taxon>
        <taxon>Bacillota</taxon>
        <taxon>Bacilli</taxon>
        <taxon>Bacillales</taxon>
        <taxon>Bacillaceae</taxon>
        <taxon>Calidifontibacillus/Schinkia group</taxon>
        <taxon>Schinkia</taxon>
    </lineage>
</organism>
<gene>
    <name evidence="9" type="ORF">M670_00803</name>
</gene>
<dbReference type="GO" id="GO:0051536">
    <property type="term" value="F:iron-sulfur cluster binding"/>
    <property type="evidence" value="ECO:0007669"/>
    <property type="project" value="UniProtKB-KW"/>
</dbReference>
<evidence type="ECO:0000256" key="5">
    <source>
        <dbReference type="ARBA" id="ARBA00023014"/>
    </source>
</evidence>
<feature type="transmembrane region" description="Helical" evidence="7">
    <location>
        <begin position="183"/>
        <end position="207"/>
    </location>
</feature>
<evidence type="ECO:0000256" key="7">
    <source>
        <dbReference type="SAM" id="Phobius"/>
    </source>
</evidence>
<feature type="transmembrane region" description="Helical" evidence="7">
    <location>
        <begin position="295"/>
        <end position="318"/>
    </location>
</feature>
<feature type="transmembrane region" description="Helical" evidence="7">
    <location>
        <begin position="140"/>
        <end position="163"/>
    </location>
</feature>
<dbReference type="InterPro" id="IPR017896">
    <property type="entry name" value="4Fe4S_Fe-S-bd"/>
</dbReference>
<dbReference type="Pfam" id="PF12801">
    <property type="entry name" value="Fer4_5"/>
    <property type="match status" value="2"/>
</dbReference>
<keyword evidence="7" id="KW-1133">Transmembrane helix</keyword>
<keyword evidence="2" id="KW-1003">Cell membrane</keyword>
<feature type="transmembrane region" description="Helical" evidence="7">
    <location>
        <begin position="21"/>
        <end position="39"/>
    </location>
</feature>
<keyword evidence="4" id="KW-0408">Iron</keyword>
<dbReference type="PROSITE" id="PS00198">
    <property type="entry name" value="4FE4S_FER_1"/>
    <property type="match status" value="2"/>
</dbReference>
<evidence type="ECO:0000256" key="2">
    <source>
        <dbReference type="ARBA" id="ARBA00022475"/>
    </source>
</evidence>
<evidence type="ECO:0000256" key="1">
    <source>
        <dbReference type="ARBA" id="ARBA00004236"/>
    </source>
</evidence>
<evidence type="ECO:0000256" key="4">
    <source>
        <dbReference type="ARBA" id="ARBA00023004"/>
    </source>
</evidence>
<dbReference type="RefSeq" id="WP_035193475.1">
    <property type="nucleotide sequence ID" value="NZ_JJRY01000002.1"/>
</dbReference>
<dbReference type="PANTHER" id="PTHR30224">
    <property type="entry name" value="ELECTRON TRANSPORT PROTEIN"/>
    <property type="match status" value="1"/>
</dbReference>
<evidence type="ECO:0000313" key="10">
    <source>
        <dbReference type="Proteomes" id="UP000027936"/>
    </source>
</evidence>
<dbReference type="Proteomes" id="UP000027936">
    <property type="component" value="Unassembled WGS sequence"/>
</dbReference>
<dbReference type="GO" id="GO:0046872">
    <property type="term" value="F:metal ion binding"/>
    <property type="evidence" value="ECO:0007669"/>
    <property type="project" value="UniProtKB-KW"/>
</dbReference>
<dbReference type="PANTHER" id="PTHR30224:SF4">
    <property type="entry name" value="ELECTRON TRANSPORT PROTEIN YCCM-RELATED"/>
    <property type="match status" value="1"/>
</dbReference>
<evidence type="ECO:0000256" key="3">
    <source>
        <dbReference type="ARBA" id="ARBA00022723"/>
    </source>
</evidence>